<gene>
    <name evidence="2" type="ORF">AB852_33250</name>
</gene>
<dbReference type="EMBL" id="LFBV01000010">
    <property type="protein sequence ID" value="OKH91280.1"/>
    <property type="molecule type" value="Genomic_DNA"/>
</dbReference>
<reference evidence="2 3" key="1">
    <citation type="submission" date="2015-06" db="EMBL/GenBank/DDBJ databases">
        <title>Cloning and characterization of the uncialamcin biosynthetic gene cluster.</title>
        <authorList>
            <person name="Yan X."/>
            <person name="Huang T."/>
            <person name="Ge H."/>
            <person name="Shen B."/>
        </authorList>
    </citation>
    <scope>NUCLEOTIDE SEQUENCE [LARGE SCALE GENOMIC DNA]</scope>
    <source>
        <strain evidence="2 3">DCA2648</strain>
    </source>
</reference>
<comment type="caution">
    <text evidence="2">The sequence shown here is derived from an EMBL/GenBank/DDBJ whole genome shotgun (WGS) entry which is preliminary data.</text>
</comment>
<feature type="transmembrane region" description="Helical" evidence="1">
    <location>
        <begin position="280"/>
        <end position="299"/>
    </location>
</feature>
<protein>
    <submittedName>
        <fullName evidence="2">Membrane protein</fullName>
    </submittedName>
</protein>
<feature type="transmembrane region" description="Helical" evidence="1">
    <location>
        <begin position="311"/>
        <end position="329"/>
    </location>
</feature>
<dbReference type="RefSeq" id="WP_073794085.1">
    <property type="nucleotide sequence ID" value="NZ_LFBV01000010.1"/>
</dbReference>
<proteinExistence type="predicted"/>
<dbReference type="STRING" id="1048205.AB852_33250"/>
<accession>A0A1Q4V0L1</accession>
<keyword evidence="1" id="KW-1133">Transmembrane helix</keyword>
<sequence>MTLDRARPTAPSAPRPPARSRALAAARSTAPYAVWGAALLLVVLLALVIVPLPWIGDLGMHAATVERLRHDLAHPGNPLVAEDTPSPYYSPWTVLLGLFAVLGGVPTFGVLRTGAVIALAVLLGGVWRFVRTFTPRTAAVPVTLLCLTLLWGTQVFAWSGFTGLGSLALTVSYPSTLALGLAFHLWAWLRRALAAGASWAVFLGLGLLWGTALLVHQFTGVVAALGAVALVLGARPWPARVVWARLAAGALLGLLLVGVWPYYDFFALLGTGGLDAIHRALYQDTVVRFGLAAVGVVALGARWTRDRRDPLVLFFGLGLLAVVLGQLTGHHAWGRALPAALVPAQLAAGIEVFDRGRPRWRALYGGALGAALLAGAWAQIGTVGYVVPPRELPGPVAAKAREPWEGYRWIVPWTRYGDVVMAKVLPARQIPAHGPYTVAPGYPDVLLPDARQRTAAMDRYYARGTAPAERARILRTYQVRWVLDGPRTPGDGLRETARGPGGHRLYRVPVPGAAGGGG</sequence>
<keyword evidence="1" id="KW-0472">Membrane</keyword>
<dbReference type="AlphaFoldDB" id="A0A1Q4V0L1"/>
<feature type="transmembrane region" description="Helical" evidence="1">
    <location>
        <begin position="192"/>
        <end position="209"/>
    </location>
</feature>
<keyword evidence="3" id="KW-1185">Reference proteome</keyword>
<keyword evidence="1" id="KW-0812">Transmembrane</keyword>
<feature type="transmembrane region" description="Helical" evidence="1">
    <location>
        <begin position="94"/>
        <end position="127"/>
    </location>
</feature>
<feature type="transmembrane region" description="Helical" evidence="1">
    <location>
        <begin position="29"/>
        <end position="50"/>
    </location>
</feature>
<feature type="transmembrane region" description="Helical" evidence="1">
    <location>
        <begin position="215"/>
        <end position="234"/>
    </location>
</feature>
<feature type="transmembrane region" description="Helical" evidence="1">
    <location>
        <begin position="139"/>
        <end position="158"/>
    </location>
</feature>
<feature type="transmembrane region" description="Helical" evidence="1">
    <location>
        <begin position="241"/>
        <end position="260"/>
    </location>
</feature>
<evidence type="ECO:0000256" key="1">
    <source>
        <dbReference type="SAM" id="Phobius"/>
    </source>
</evidence>
<feature type="transmembrane region" description="Helical" evidence="1">
    <location>
        <begin position="164"/>
        <end position="185"/>
    </location>
</feature>
<evidence type="ECO:0000313" key="3">
    <source>
        <dbReference type="Proteomes" id="UP000186455"/>
    </source>
</evidence>
<organism evidence="2 3">
    <name type="scientific">Streptomyces uncialis</name>
    <dbReference type="NCBI Taxonomy" id="1048205"/>
    <lineage>
        <taxon>Bacteria</taxon>
        <taxon>Bacillati</taxon>
        <taxon>Actinomycetota</taxon>
        <taxon>Actinomycetes</taxon>
        <taxon>Kitasatosporales</taxon>
        <taxon>Streptomycetaceae</taxon>
        <taxon>Streptomyces</taxon>
    </lineage>
</organism>
<evidence type="ECO:0000313" key="2">
    <source>
        <dbReference type="EMBL" id="OKH91280.1"/>
    </source>
</evidence>
<name>A0A1Q4V0L1_9ACTN</name>
<dbReference type="Proteomes" id="UP000186455">
    <property type="component" value="Unassembled WGS sequence"/>
</dbReference>